<gene>
    <name evidence="2" type="ORF">SDC9_150373</name>
</gene>
<protein>
    <submittedName>
        <fullName evidence="2">Uncharacterized protein</fullName>
    </submittedName>
</protein>
<evidence type="ECO:0000313" key="2">
    <source>
        <dbReference type="EMBL" id="MPN03150.1"/>
    </source>
</evidence>
<proteinExistence type="predicted"/>
<dbReference type="EMBL" id="VSSQ01049072">
    <property type="protein sequence ID" value="MPN03150.1"/>
    <property type="molecule type" value="Genomic_DNA"/>
</dbReference>
<dbReference type="AlphaFoldDB" id="A0A645EP68"/>
<comment type="caution">
    <text evidence="2">The sequence shown here is derived from an EMBL/GenBank/DDBJ whole genome shotgun (WGS) entry which is preliminary data.</text>
</comment>
<evidence type="ECO:0000256" key="1">
    <source>
        <dbReference type="SAM" id="MobiDB-lite"/>
    </source>
</evidence>
<feature type="compositionally biased region" description="Acidic residues" evidence="1">
    <location>
        <begin position="1"/>
        <end position="13"/>
    </location>
</feature>
<reference evidence="2" key="1">
    <citation type="submission" date="2019-08" db="EMBL/GenBank/DDBJ databases">
        <authorList>
            <person name="Kucharzyk K."/>
            <person name="Murdoch R.W."/>
            <person name="Higgins S."/>
            <person name="Loffler F."/>
        </authorList>
    </citation>
    <scope>NUCLEOTIDE SEQUENCE</scope>
</reference>
<sequence>MAEGLGPDEELDPTDARADGGLPGHRHQADLGGVGDMGAAAQLE</sequence>
<accession>A0A645EP68</accession>
<name>A0A645EP68_9ZZZZ</name>
<organism evidence="2">
    <name type="scientific">bioreactor metagenome</name>
    <dbReference type="NCBI Taxonomy" id="1076179"/>
    <lineage>
        <taxon>unclassified sequences</taxon>
        <taxon>metagenomes</taxon>
        <taxon>ecological metagenomes</taxon>
    </lineage>
</organism>
<feature type="region of interest" description="Disordered" evidence="1">
    <location>
        <begin position="1"/>
        <end position="44"/>
    </location>
</feature>